<evidence type="ECO:0000313" key="2">
    <source>
        <dbReference type="Proteomes" id="UP000319267"/>
    </source>
</evidence>
<gene>
    <name evidence="1" type="ORF">SAMN06265220_1021144</name>
</gene>
<dbReference type="EMBL" id="FXTQ01000002">
    <property type="protein sequence ID" value="SMO67674.1"/>
    <property type="molecule type" value="Genomic_DNA"/>
</dbReference>
<sequence length="142" mass="16082">SFESLDSITLILFCFSISAKAAVNSICLRTCLFLSSPVSQSGCKTKTSFCFSQEKLKKFLKLFFRLIFSFFSPVCQGTFRVLRGANVKSFFFSRKLFLIFFFRKSLSSNMVKLPECLRAFFAVAGAKVEPFSAFPMLLPGFF</sequence>
<dbReference type="AlphaFoldDB" id="A0A521D7J7"/>
<proteinExistence type="predicted"/>
<accession>A0A521D7J7</accession>
<evidence type="ECO:0000313" key="1">
    <source>
        <dbReference type="EMBL" id="SMO67674.1"/>
    </source>
</evidence>
<name>A0A521D7J7_9FLAO</name>
<protein>
    <submittedName>
        <fullName evidence="1">Uncharacterized protein</fullName>
    </submittedName>
</protein>
<reference evidence="1 2" key="1">
    <citation type="submission" date="2017-05" db="EMBL/GenBank/DDBJ databases">
        <authorList>
            <person name="Varghese N."/>
            <person name="Submissions S."/>
        </authorList>
    </citation>
    <scope>NUCLEOTIDE SEQUENCE [LARGE SCALE GENOMIC DNA]</scope>
    <source>
        <strain evidence="1 2">DSM 29982</strain>
    </source>
</reference>
<keyword evidence="2" id="KW-1185">Reference proteome</keyword>
<dbReference type="Proteomes" id="UP000319267">
    <property type="component" value="Unassembled WGS sequence"/>
</dbReference>
<organism evidence="1 2">
    <name type="scientific">Flavobacterium nitrogenifigens</name>
    <dbReference type="NCBI Taxonomy" id="1617283"/>
    <lineage>
        <taxon>Bacteria</taxon>
        <taxon>Pseudomonadati</taxon>
        <taxon>Bacteroidota</taxon>
        <taxon>Flavobacteriia</taxon>
        <taxon>Flavobacteriales</taxon>
        <taxon>Flavobacteriaceae</taxon>
        <taxon>Flavobacterium</taxon>
    </lineage>
</organism>
<feature type="non-terminal residue" evidence="1">
    <location>
        <position position="1"/>
    </location>
</feature>